<evidence type="ECO:0000256" key="2">
    <source>
        <dbReference type="ARBA" id="ARBA00022884"/>
    </source>
</evidence>
<keyword evidence="3" id="KW-0143">Chaperone</keyword>
<dbReference type="SUPFAM" id="SSF54814">
    <property type="entry name" value="Prokaryotic type KH domain (KH-domain type II)"/>
    <property type="match status" value="1"/>
</dbReference>
<dbReference type="HAMAP" id="MF_00088">
    <property type="entry name" value="KhpA"/>
    <property type="match status" value="1"/>
</dbReference>
<gene>
    <name evidence="3" type="primary">khpA</name>
    <name evidence="4" type="ORF">GRAN_0443</name>
</gene>
<comment type="subunit">
    <text evidence="3">Forms a complex with KhpB.</text>
</comment>
<dbReference type="EMBL" id="RDSM01000001">
    <property type="protein sequence ID" value="RXH57133.1"/>
    <property type="molecule type" value="Genomic_DNA"/>
</dbReference>
<reference evidence="5" key="2">
    <citation type="submission" date="2019-02" db="EMBL/GenBank/DDBJ databases">
        <title>Granulicella sibirica sp. nov., a psychrotolerant acidobacterium isolated from an organic soil layer in forested tundra, West Siberia.</title>
        <authorList>
            <person name="Oshkin I.Y."/>
            <person name="Kulichevskaya I.S."/>
            <person name="Rijpstra W.I.C."/>
            <person name="Sinninghe Damste J.S."/>
            <person name="Rakitin A.L."/>
            <person name="Ravin N.V."/>
            <person name="Dedysh S.N."/>
        </authorList>
    </citation>
    <scope>NUCLEOTIDE SEQUENCE [LARGE SCALE GENOMIC DNA]</scope>
    <source>
        <strain evidence="5">AF10</strain>
    </source>
</reference>
<dbReference type="RefSeq" id="WP_128911351.1">
    <property type="nucleotide sequence ID" value="NZ_RDSM01000001.1"/>
</dbReference>
<comment type="function">
    <text evidence="3">A probable RNA chaperone. Forms a complex with KhpB which binds to cellular RNA and controls its expression. Plays a role in peptidoglycan (PG) homeostasis and cell length regulation.</text>
</comment>
<dbReference type="GO" id="GO:0071555">
    <property type="term" value="P:cell wall organization"/>
    <property type="evidence" value="ECO:0007669"/>
    <property type="project" value="UniProtKB-KW"/>
</dbReference>
<dbReference type="GO" id="GO:0009252">
    <property type="term" value="P:peptidoglycan biosynthetic process"/>
    <property type="evidence" value="ECO:0007669"/>
    <property type="project" value="UniProtKB-UniRule"/>
</dbReference>
<dbReference type="GO" id="GO:0005737">
    <property type="term" value="C:cytoplasm"/>
    <property type="evidence" value="ECO:0007669"/>
    <property type="project" value="UniProtKB-SubCell"/>
</dbReference>
<dbReference type="Pfam" id="PF13083">
    <property type="entry name" value="KH_KhpA-B"/>
    <property type="match status" value="1"/>
</dbReference>
<dbReference type="OrthoDB" id="9812389at2"/>
<name>A0A4Q0T0L5_9BACT</name>
<keyword evidence="5" id="KW-1185">Reference proteome</keyword>
<accession>A0A4Q0T0L5</accession>
<dbReference type="InterPro" id="IPR020627">
    <property type="entry name" value="KhpA"/>
</dbReference>
<evidence type="ECO:0000313" key="5">
    <source>
        <dbReference type="Proteomes" id="UP000289437"/>
    </source>
</evidence>
<dbReference type="InterPro" id="IPR009019">
    <property type="entry name" value="KH_sf_prok-type"/>
</dbReference>
<comment type="similarity">
    <text evidence="3">Belongs to the KhpA RNA-binding protein family.</text>
</comment>
<reference evidence="4 5" key="1">
    <citation type="submission" date="2018-11" db="EMBL/GenBank/DDBJ databases">
        <authorList>
            <person name="Mardanov A.V."/>
            <person name="Ravin N.V."/>
            <person name="Dedysh S.N."/>
        </authorList>
    </citation>
    <scope>NUCLEOTIDE SEQUENCE [LARGE SCALE GENOMIC DNA]</scope>
    <source>
        <strain evidence="4 5">AF10</strain>
    </source>
</reference>
<dbReference type="PANTHER" id="PTHR34654:SF1">
    <property type="entry name" value="RNA-BINDING PROTEIN KHPA"/>
    <property type="match status" value="1"/>
</dbReference>
<keyword evidence="3" id="KW-0133">Cell shape</keyword>
<comment type="subcellular location">
    <subcellularLocation>
        <location evidence="3">Cytoplasm</location>
    </subcellularLocation>
</comment>
<dbReference type="PANTHER" id="PTHR34654">
    <property type="entry name" value="UPF0109 PROTEIN SCO5592"/>
    <property type="match status" value="1"/>
</dbReference>
<evidence type="ECO:0000313" key="4">
    <source>
        <dbReference type="EMBL" id="RXH57133.1"/>
    </source>
</evidence>
<protein>
    <recommendedName>
        <fullName evidence="3">RNA-binding protein KhpA</fullName>
    </recommendedName>
    <alternativeName>
        <fullName evidence="3">KH-domain protein A</fullName>
    </alternativeName>
</protein>
<evidence type="ECO:0000256" key="1">
    <source>
        <dbReference type="ARBA" id="ARBA00022490"/>
    </source>
</evidence>
<dbReference type="CDD" id="cd22533">
    <property type="entry name" value="KH-II_YlqC-like"/>
    <property type="match status" value="1"/>
</dbReference>
<sequence>MPQAAASRQQTKSLSEAERRQVLLEARTLILYIADHVLQQPTDLTLTTVETPNELMVQLKIAPDEVSRVVGKHGRLIRAIRTILAAMSAKTGARITLDLIGYLEEPASVTPPHARATL</sequence>
<dbReference type="Proteomes" id="UP000289437">
    <property type="component" value="Unassembled WGS sequence"/>
</dbReference>
<proteinExistence type="inferred from homology"/>
<keyword evidence="1 3" id="KW-0963">Cytoplasm</keyword>
<dbReference type="GO" id="GO:0008360">
    <property type="term" value="P:regulation of cell shape"/>
    <property type="evidence" value="ECO:0007669"/>
    <property type="project" value="UniProtKB-KW"/>
</dbReference>
<organism evidence="4 5">
    <name type="scientific">Granulicella sibirica</name>
    <dbReference type="NCBI Taxonomy" id="2479048"/>
    <lineage>
        <taxon>Bacteria</taxon>
        <taxon>Pseudomonadati</taxon>
        <taxon>Acidobacteriota</taxon>
        <taxon>Terriglobia</taxon>
        <taxon>Terriglobales</taxon>
        <taxon>Acidobacteriaceae</taxon>
        <taxon>Granulicella</taxon>
    </lineage>
</organism>
<comment type="caution">
    <text evidence="4">The sequence shown here is derived from an EMBL/GenBank/DDBJ whole genome shotgun (WGS) entry which is preliminary data.</text>
</comment>
<evidence type="ECO:0000256" key="3">
    <source>
        <dbReference type="HAMAP-Rule" id="MF_00088"/>
    </source>
</evidence>
<keyword evidence="2 3" id="KW-0694">RNA-binding</keyword>
<keyword evidence="3" id="KW-0961">Cell wall biogenesis/degradation</keyword>
<dbReference type="GO" id="GO:0003723">
    <property type="term" value="F:RNA binding"/>
    <property type="evidence" value="ECO:0007669"/>
    <property type="project" value="UniProtKB-UniRule"/>
</dbReference>
<dbReference type="AlphaFoldDB" id="A0A4Q0T0L5"/>